<keyword evidence="14" id="KW-1185">Reference proteome</keyword>
<feature type="region of interest" description="Disordered" evidence="11">
    <location>
        <begin position="288"/>
        <end position="326"/>
    </location>
</feature>
<feature type="transmembrane region" description="Helical" evidence="12">
    <location>
        <begin position="1025"/>
        <end position="1043"/>
    </location>
</feature>
<feature type="compositionally biased region" description="Basic residues" evidence="11">
    <location>
        <begin position="935"/>
        <end position="947"/>
    </location>
</feature>
<evidence type="ECO:0000256" key="10">
    <source>
        <dbReference type="SAM" id="Coils"/>
    </source>
</evidence>
<feature type="compositionally biased region" description="Basic and acidic residues" evidence="11">
    <location>
        <begin position="78"/>
        <end position="98"/>
    </location>
</feature>
<evidence type="ECO:0000256" key="7">
    <source>
        <dbReference type="ARBA" id="ARBA00023054"/>
    </source>
</evidence>
<dbReference type="PANTHER" id="PTHR32219">
    <property type="entry name" value="RNA-BINDING PROTEIN YLMH-RELATED"/>
    <property type="match status" value="1"/>
</dbReference>
<reference evidence="13 14" key="1">
    <citation type="submission" date="2021-09" db="EMBL/GenBank/DDBJ databases">
        <title>Genomic insights and catalytic innovation underlie evolution of tropane alkaloids biosynthesis.</title>
        <authorList>
            <person name="Wang Y.-J."/>
            <person name="Tian T."/>
            <person name="Huang J.-P."/>
            <person name="Huang S.-X."/>
        </authorList>
    </citation>
    <scope>NUCLEOTIDE SEQUENCE [LARGE SCALE GENOMIC DNA]</scope>
    <source>
        <strain evidence="13">KIB-2018</strain>
        <tissue evidence="13">Leaf</tissue>
    </source>
</reference>
<keyword evidence="5" id="KW-0256">Endoplasmic reticulum</keyword>
<evidence type="ECO:0000256" key="4">
    <source>
        <dbReference type="ARBA" id="ARBA00022692"/>
    </source>
</evidence>
<feature type="compositionally biased region" description="Basic and acidic residues" evidence="11">
    <location>
        <begin position="860"/>
        <end position="929"/>
    </location>
</feature>
<feature type="compositionally biased region" description="Polar residues" evidence="11">
    <location>
        <begin position="65"/>
        <end position="77"/>
    </location>
</feature>
<evidence type="ECO:0000256" key="3">
    <source>
        <dbReference type="ARBA" id="ARBA00022475"/>
    </source>
</evidence>
<keyword evidence="3" id="KW-1003">Cell membrane</keyword>
<evidence type="ECO:0000256" key="2">
    <source>
        <dbReference type="ARBA" id="ARBA00004389"/>
    </source>
</evidence>
<dbReference type="AlphaFoldDB" id="A0AAV8S5Q8"/>
<feature type="coiled-coil region" evidence="10">
    <location>
        <begin position="660"/>
        <end position="711"/>
    </location>
</feature>
<evidence type="ECO:0000256" key="5">
    <source>
        <dbReference type="ARBA" id="ARBA00022824"/>
    </source>
</evidence>
<keyword evidence="8 12" id="KW-0472">Membrane</keyword>
<accession>A0AAV8S5Q8</accession>
<comment type="similarity">
    <text evidence="9">Belongs to the plant Proton pump-interactor protein family.</text>
</comment>
<feature type="compositionally biased region" description="Polar residues" evidence="11">
    <location>
        <begin position="288"/>
        <end position="301"/>
    </location>
</feature>
<dbReference type="PANTHER" id="PTHR32219:SF3">
    <property type="entry name" value="CALPONIN-LIKE DOMAIN PROTEIN"/>
    <property type="match status" value="1"/>
</dbReference>
<comment type="caution">
    <text evidence="13">The sequence shown here is derived from an EMBL/GenBank/DDBJ whole genome shotgun (WGS) entry which is preliminary data.</text>
</comment>
<gene>
    <name evidence="13" type="ORF">K2173_007537</name>
</gene>
<evidence type="ECO:0000256" key="12">
    <source>
        <dbReference type="SAM" id="Phobius"/>
    </source>
</evidence>
<evidence type="ECO:0000256" key="1">
    <source>
        <dbReference type="ARBA" id="ARBA00004162"/>
    </source>
</evidence>
<dbReference type="EMBL" id="JAIWQS010000163">
    <property type="protein sequence ID" value="KAJ8747439.1"/>
    <property type="molecule type" value="Genomic_DNA"/>
</dbReference>
<feature type="region of interest" description="Disordered" evidence="11">
    <location>
        <begin position="25"/>
        <end position="100"/>
    </location>
</feature>
<evidence type="ECO:0000256" key="11">
    <source>
        <dbReference type="SAM" id="MobiDB-lite"/>
    </source>
</evidence>
<feature type="region of interest" description="Disordered" evidence="11">
    <location>
        <begin position="383"/>
        <end position="411"/>
    </location>
</feature>
<feature type="compositionally biased region" description="Basic and acidic residues" evidence="11">
    <location>
        <begin position="54"/>
        <end position="64"/>
    </location>
</feature>
<protein>
    <recommendedName>
        <fullName evidence="15">Proton pump-interactor 1</fullName>
    </recommendedName>
</protein>
<evidence type="ECO:0000313" key="14">
    <source>
        <dbReference type="Proteomes" id="UP001159364"/>
    </source>
</evidence>
<sequence>MLLSSRSESQQIEAETVLPILEIGEPCKSRQSATHVTEPDRDQTVEGDTSLGSARDEKDVRNQDSDAVSTEAVSSQPDFDHDKEHRELAGESPVERPQKASMTISQENFQTTPFAQIVDVKEPEALRNCEASLPSAPAQDSGIEGGNVSDLVDAHHDIKKTSSNNDAETFSIRDAETGSCFLIASGEDARREAINGISVFRANPNTEEICLHDVPHTSEFSTYQYDKSFPNASDHDDVRQDSTVDISADVLTSEKKIDNEPIDYEEIETPPTNQAVGYSFFDNQATAEQNKPSESAATFPSSDIGKNVPAESCESIKDPGPNSDADVEAVTTKIEVEQLGASSTGTTDSIIANDKKGVMAEDCPVVGDKSPNCMAFYGKTETETGHMSTESDEEVSADASSNGAKESEVLKVSESSVNPKFTVCPLDGENCIKSVESEANLSSCPATVATVELESEVKFASIADYNHITASKAQNDLVLNSERALNCTEEENGGELSDRVNGDEEQCQQEEGINEIEGYQNSVCSQECAINDTSDGNTAAAEVGKRPFYYMIRVPRSDDLDLKEQIKIAQSEVDVKTKSRDAIWYSDSLAAVLQQEKAARILLKGKRKEIDTFQSVINRVNSAVSIEDIDGRIRNMERMIQHETLPLKDEKKFIREIKQLKQLREQIASNMGTRDEVEQAINQKDQIEERLKILRKQVDSLRKNLFKAEAATRAANKKDVDEHNQLTELHAQFRVADVKRQKAYAQLRSLKKQLYEKNNFFWKYKDDATTTNDLAFKGRKEELQRNCINQAETFMELWNKNDEFRKEYVRCNLRSTIRRLQTLDGRSLRPNEEPPVIPNKHTERLSRNVTLTSTVQEEKPVQAVEKEETGHKSMTEFRGQKNQTAKKELARKEGELRKAEEEARLHEQRRLEQIAKHKEAMGRNVRKAENNQARAMKREKRAKKKASNKQPAVAPAEDQIPKGRNEGESAPTTETQTPVEVKEFETREKYVAVRKRASHSELVRQMKAKCRPLPPPNRSKRRMQTWMWALLISLVVLGLFLRGNSKAFY</sequence>
<evidence type="ECO:0000256" key="9">
    <source>
        <dbReference type="ARBA" id="ARBA00038080"/>
    </source>
</evidence>
<name>A0AAV8S5Q8_9ROSI</name>
<evidence type="ECO:0000256" key="8">
    <source>
        <dbReference type="ARBA" id="ARBA00023136"/>
    </source>
</evidence>
<evidence type="ECO:0000256" key="6">
    <source>
        <dbReference type="ARBA" id="ARBA00022989"/>
    </source>
</evidence>
<keyword evidence="6 12" id="KW-1133">Transmembrane helix</keyword>
<keyword evidence="7 10" id="KW-0175">Coiled coil</keyword>
<feature type="region of interest" description="Disordered" evidence="11">
    <location>
        <begin position="860"/>
        <end position="979"/>
    </location>
</feature>
<dbReference type="InterPro" id="IPR055282">
    <property type="entry name" value="PPI1-4"/>
</dbReference>
<dbReference type="Proteomes" id="UP001159364">
    <property type="component" value="Unassembled WGS sequence"/>
</dbReference>
<evidence type="ECO:0000313" key="13">
    <source>
        <dbReference type="EMBL" id="KAJ8747439.1"/>
    </source>
</evidence>
<dbReference type="GO" id="GO:0005789">
    <property type="term" value="C:endoplasmic reticulum membrane"/>
    <property type="evidence" value="ECO:0007669"/>
    <property type="project" value="UniProtKB-SubCell"/>
</dbReference>
<keyword evidence="4 12" id="KW-0812">Transmembrane</keyword>
<comment type="subcellular location">
    <subcellularLocation>
        <location evidence="1">Cell membrane</location>
        <topology evidence="1">Single-pass membrane protein</topology>
    </subcellularLocation>
    <subcellularLocation>
        <location evidence="2">Endoplasmic reticulum membrane</location>
        <topology evidence="2">Single-pass membrane protein</topology>
    </subcellularLocation>
</comment>
<organism evidence="13 14">
    <name type="scientific">Erythroxylum novogranatense</name>
    <dbReference type="NCBI Taxonomy" id="1862640"/>
    <lineage>
        <taxon>Eukaryota</taxon>
        <taxon>Viridiplantae</taxon>
        <taxon>Streptophyta</taxon>
        <taxon>Embryophyta</taxon>
        <taxon>Tracheophyta</taxon>
        <taxon>Spermatophyta</taxon>
        <taxon>Magnoliopsida</taxon>
        <taxon>eudicotyledons</taxon>
        <taxon>Gunneridae</taxon>
        <taxon>Pentapetalae</taxon>
        <taxon>rosids</taxon>
        <taxon>fabids</taxon>
        <taxon>Malpighiales</taxon>
        <taxon>Erythroxylaceae</taxon>
        <taxon>Erythroxylum</taxon>
    </lineage>
</organism>
<proteinExistence type="inferred from homology"/>
<evidence type="ECO:0008006" key="15">
    <source>
        <dbReference type="Google" id="ProtNLM"/>
    </source>
</evidence>
<dbReference type="GO" id="GO:0005886">
    <property type="term" value="C:plasma membrane"/>
    <property type="evidence" value="ECO:0007669"/>
    <property type="project" value="UniProtKB-SubCell"/>
</dbReference>